<feature type="transmembrane region" description="Helical" evidence="1">
    <location>
        <begin position="221"/>
        <end position="243"/>
    </location>
</feature>
<protein>
    <submittedName>
        <fullName evidence="2">Membrane protein</fullName>
    </submittedName>
</protein>
<sequence>MSAAAERALVRVPLVTVYFWTIKIMATTVGETYADDLNSSLGWGLTATTVFMAVLLIAVLVVQFSRPGYTAWVYWPAVALISVVGTLITDNLTDNMGIPLQTTTAVFSVALVVVFGAWYLSERTLSIHTITTRRREAFYWLTILVTFALGTAAGDLLAEKLNLGYLVSLLVFAGVIAAIALAYWRLHLNAVFAFWAAYVLTRPLGASIGDLLSQPRDNGGLGFGTSLTSAMFLGVIFVLVAYLSVTKRDVIEPIEAEDRRPRSVLESFGGRTRV</sequence>
<feature type="transmembrane region" description="Helical" evidence="1">
    <location>
        <begin position="41"/>
        <end position="62"/>
    </location>
</feature>
<keyword evidence="1" id="KW-1133">Transmembrane helix</keyword>
<feature type="transmembrane region" description="Helical" evidence="1">
    <location>
        <begin position="191"/>
        <end position="209"/>
    </location>
</feature>
<dbReference type="Proteomes" id="UP000063789">
    <property type="component" value="Chromosome"/>
</dbReference>
<keyword evidence="1" id="KW-0812">Transmembrane</keyword>
<keyword evidence="3" id="KW-1185">Reference proteome</keyword>
<evidence type="ECO:0000313" key="2">
    <source>
        <dbReference type="EMBL" id="ALG86532.1"/>
    </source>
</evidence>
<organism evidence="2 3">
    <name type="scientific">Gordonia phthalatica</name>
    <dbReference type="NCBI Taxonomy" id="1136941"/>
    <lineage>
        <taxon>Bacteria</taxon>
        <taxon>Bacillati</taxon>
        <taxon>Actinomycetota</taxon>
        <taxon>Actinomycetes</taxon>
        <taxon>Mycobacteriales</taxon>
        <taxon>Gordoniaceae</taxon>
        <taxon>Gordonia</taxon>
    </lineage>
</organism>
<dbReference type="KEGG" id="goq:ACH46_02190"/>
<feature type="transmembrane region" description="Helical" evidence="1">
    <location>
        <begin position="12"/>
        <end position="29"/>
    </location>
</feature>
<dbReference type="Pfam" id="PF03988">
    <property type="entry name" value="DUF347"/>
    <property type="match status" value="4"/>
</dbReference>
<reference evidence="2 3" key="2">
    <citation type="journal article" date="2017" name="Int. J. Syst. Evol. Microbiol.">
        <title>Gordonia phthalatica sp. nov., a di-n-butyl phthalate-degrading bacterium isolated from activated sludge.</title>
        <authorList>
            <person name="Jin D."/>
            <person name="Kong X."/>
            <person name="Jia M."/>
            <person name="Yu X."/>
            <person name="Wang X."/>
            <person name="Zhuang X."/>
            <person name="Deng Y."/>
            <person name="Bai Z."/>
        </authorList>
    </citation>
    <scope>NUCLEOTIDE SEQUENCE [LARGE SCALE GENOMIC DNA]</scope>
    <source>
        <strain evidence="2 3">QH-11</strain>
    </source>
</reference>
<evidence type="ECO:0000313" key="3">
    <source>
        <dbReference type="Proteomes" id="UP000063789"/>
    </source>
</evidence>
<keyword evidence="1" id="KW-0472">Membrane</keyword>
<proteinExistence type="predicted"/>
<gene>
    <name evidence="2" type="ORF">ACH46_02190</name>
</gene>
<feature type="transmembrane region" description="Helical" evidence="1">
    <location>
        <begin position="100"/>
        <end position="121"/>
    </location>
</feature>
<accession>A0A0N9NDG6</accession>
<feature type="transmembrane region" description="Helical" evidence="1">
    <location>
        <begin position="69"/>
        <end position="88"/>
    </location>
</feature>
<feature type="transmembrane region" description="Helical" evidence="1">
    <location>
        <begin position="163"/>
        <end position="184"/>
    </location>
</feature>
<name>A0A0N9NDG6_9ACTN</name>
<dbReference type="AlphaFoldDB" id="A0A0N9NDG6"/>
<dbReference type="PATRIC" id="fig|1136941.3.peg.439"/>
<feature type="transmembrane region" description="Helical" evidence="1">
    <location>
        <begin position="137"/>
        <end position="157"/>
    </location>
</feature>
<reference evidence="3" key="1">
    <citation type="submission" date="2015-06" db="EMBL/GenBank/DDBJ databases">
        <title>Complete genome sequence and metabolic analysis of phthalate degradation pathway in Gordonia sp. QH-11.</title>
        <authorList>
            <person name="Jin D."/>
            <person name="Kong X."/>
            <person name="Bai Z."/>
        </authorList>
    </citation>
    <scope>NUCLEOTIDE SEQUENCE [LARGE SCALE GENOMIC DNA]</scope>
    <source>
        <strain evidence="3">QH-11</strain>
    </source>
</reference>
<dbReference type="InterPro" id="IPR007136">
    <property type="entry name" value="DUF347"/>
</dbReference>
<evidence type="ECO:0000256" key="1">
    <source>
        <dbReference type="SAM" id="Phobius"/>
    </source>
</evidence>
<dbReference type="EMBL" id="CP011853">
    <property type="protein sequence ID" value="ALG86532.1"/>
    <property type="molecule type" value="Genomic_DNA"/>
</dbReference>